<dbReference type="Pfam" id="PF13426">
    <property type="entry name" value="PAS_9"/>
    <property type="match status" value="1"/>
</dbReference>
<reference evidence="5 6" key="1">
    <citation type="submission" date="2023-08" db="EMBL/GenBank/DDBJ databases">
        <title>genomic of G39.</title>
        <authorList>
            <person name="Wang Y."/>
        </authorList>
    </citation>
    <scope>NUCLEOTIDE SEQUENCE [LARGE SCALE GENOMIC DNA]</scope>
    <source>
        <strain evidence="5 6">G39</strain>
    </source>
</reference>
<evidence type="ECO:0000259" key="4">
    <source>
        <dbReference type="Pfam" id="PF13426"/>
    </source>
</evidence>
<keyword evidence="1" id="KW-0285">Flavoprotein</keyword>
<evidence type="ECO:0000256" key="3">
    <source>
        <dbReference type="ARBA" id="ARBA00022991"/>
    </source>
</evidence>
<evidence type="ECO:0000313" key="6">
    <source>
        <dbReference type="Proteomes" id="UP001240639"/>
    </source>
</evidence>
<keyword evidence="3" id="KW-0157">Chromophore</keyword>
<organism evidence="5 6">
    <name type="scientific">Qipengyuania profundimaris</name>
    <dbReference type="NCBI Taxonomy" id="3067652"/>
    <lineage>
        <taxon>Bacteria</taxon>
        <taxon>Pseudomonadati</taxon>
        <taxon>Pseudomonadota</taxon>
        <taxon>Alphaproteobacteria</taxon>
        <taxon>Sphingomonadales</taxon>
        <taxon>Erythrobacteraceae</taxon>
        <taxon>Qipengyuania</taxon>
    </lineage>
</organism>
<dbReference type="SUPFAM" id="SSF55785">
    <property type="entry name" value="PYP-like sensor domain (PAS domain)"/>
    <property type="match status" value="1"/>
</dbReference>
<proteinExistence type="predicted"/>
<evidence type="ECO:0000256" key="1">
    <source>
        <dbReference type="ARBA" id="ARBA00022630"/>
    </source>
</evidence>
<accession>A0ABT9HN63</accession>
<dbReference type="CDD" id="cd00130">
    <property type="entry name" value="PAS"/>
    <property type="match status" value="1"/>
</dbReference>
<feature type="domain" description="PAS" evidence="4">
    <location>
        <begin position="33"/>
        <end position="119"/>
    </location>
</feature>
<gene>
    <name evidence="5" type="ORF">Q9K02_05515</name>
</gene>
<name>A0ABT9HN63_9SPHN</name>
<sequence>MDTFFTSAELPEGLRSAFAESRISLSLADAKAEDMPLIAVNQPFCDMSGYGPDEVLDRNCRFLQPNESPDAVRKDMREFLYDSDKPDGRFVIPNVTKDGRKFLNLVYMAKLKKDDEVTFVLGSQFPVDPEKASEPDLYDRALKESLKQLNLLSGDDNWALLGSFDALASSHSIIARARME</sequence>
<dbReference type="InterPro" id="IPR000014">
    <property type="entry name" value="PAS"/>
</dbReference>
<comment type="caution">
    <text evidence="5">The sequence shown here is derived from an EMBL/GenBank/DDBJ whole genome shotgun (WGS) entry which is preliminary data.</text>
</comment>
<evidence type="ECO:0000256" key="2">
    <source>
        <dbReference type="ARBA" id="ARBA00022643"/>
    </source>
</evidence>
<dbReference type="PANTHER" id="PTHR47429">
    <property type="entry name" value="PROTEIN TWIN LOV 1"/>
    <property type="match status" value="1"/>
</dbReference>
<keyword evidence="6" id="KW-1185">Reference proteome</keyword>
<dbReference type="InterPro" id="IPR035965">
    <property type="entry name" value="PAS-like_dom_sf"/>
</dbReference>
<dbReference type="Gene3D" id="3.30.450.20">
    <property type="entry name" value="PAS domain"/>
    <property type="match status" value="1"/>
</dbReference>
<dbReference type="Proteomes" id="UP001240639">
    <property type="component" value="Unassembled WGS sequence"/>
</dbReference>
<dbReference type="RefSeq" id="WP_305931985.1">
    <property type="nucleotide sequence ID" value="NZ_JAVAIM010000001.1"/>
</dbReference>
<protein>
    <submittedName>
        <fullName evidence="5">PAS domain-containing protein</fullName>
    </submittedName>
</protein>
<evidence type="ECO:0000313" key="5">
    <source>
        <dbReference type="EMBL" id="MDP4574596.1"/>
    </source>
</evidence>
<dbReference type="EMBL" id="JAVAIM010000001">
    <property type="protein sequence ID" value="MDP4574596.1"/>
    <property type="molecule type" value="Genomic_DNA"/>
</dbReference>
<dbReference type="NCBIfam" id="TIGR00229">
    <property type="entry name" value="sensory_box"/>
    <property type="match status" value="1"/>
</dbReference>
<keyword evidence="2" id="KW-0288">FMN</keyword>
<dbReference type="PANTHER" id="PTHR47429:SF2">
    <property type="entry name" value="PROTEIN TWIN LOV 1"/>
    <property type="match status" value="1"/>
</dbReference>